<accession>A0AAW1TU33</accession>
<proteinExistence type="predicted"/>
<dbReference type="EMBL" id="JARQZJ010000009">
    <property type="protein sequence ID" value="KAK9872115.1"/>
    <property type="molecule type" value="Genomic_DNA"/>
</dbReference>
<gene>
    <name evidence="4" type="ORF">WA026_016161</name>
</gene>
<keyword evidence="1" id="KW-0862">Zinc</keyword>
<dbReference type="SMART" id="SM00343">
    <property type="entry name" value="ZnF_C2HC"/>
    <property type="match status" value="1"/>
</dbReference>
<dbReference type="Gene3D" id="4.10.60.10">
    <property type="entry name" value="Zinc finger, CCHC-type"/>
    <property type="match status" value="1"/>
</dbReference>
<dbReference type="GO" id="GO:0008270">
    <property type="term" value="F:zinc ion binding"/>
    <property type="evidence" value="ECO:0007669"/>
    <property type="project" value="UniProtKB-KW"/>
</dbReference>
<dbReference type="SUPFAM" id="SSF57756">
    <property type="entry name" value="Retrovirus zinc finger-like domains"/>
    <property type="match status" value="1"/>
</dbReference>
<organism evidence="4 5">
    <name type="scientific">Henosepilachna vigintioctopunctata</name>
    <dbReference type="NCBI Taxonomy" id="420089"/>
    <lineage>
        <taxon>Eukaryota</taxon>
        <taxon>Metazoa</taxon>
        <taxon>Ecdysozoa</taxon>
        <taxon>Arthropoda</taxon>
        <taxon>Hexapoda</taxon>
        <taxon>Insecta</taxon>
        <taxon>Pterygota</taxon>
        <taxon>Neoptera</taxon>
        <taxon>Endopterygota</taxon>
        <taxon>Coleoptera</taxon>
        <taxon>Polyphaga</taxon>
        <taxon>Cucujiformia</taxon>
        <taxon>Coccinelloidea</taxon>
        <taxon>Coccinellidae</taxon>
        <taxon>Epilachninae</taxon>
        <taxon>Epilachnini</taxon>
        <taxon>Henosepilachna</taxon>
    </lineage>
</organism>
<feature type="region of interest" description="Disordered" evidence="2">
    <location>
        <begin position="118"/>
        <end position="139"/>
    </location>
</feature>
<dbReference type="AlphaFoldDB" id="A0AAW1TU33"/>
<sequence length="157" mass="17783">MYSARYSRNRNTKIGYKLASPMNFSGADIIHEHISQRIFLSFDGVTCFACEQSGHIAKNCTNANQSNINILERNHIGTPNQQIINKIMDITLPISTPHSTDGVSTEMTRDGIQYEEQYHNSKSCKRPSSTTTAATPNTPEEITHRVDFIRTRKHKKN</sequence>
<keyword evidence="1" id="KW-0479">Metal-binding</keyword>
<protein>
    <recommendedName>
        <fullName evidence="3">CCHC-type domain-containing protein</fullName>
    </recommendedName>
</protein>
<keyword evidence="1" id="KW-0863">Zinc-finger</keyword>
<keyword evidence="5" id="KW-1185">Reference proteome</keyword>
<evidence type="ECO:0000259" key="3">
    <source>
        <dbReference type="PROSITE" id="PS50158"/>
    </source>
</evidence>
<dbReference type="PROSITE" id="PS50158">
    <property type="entry name" value="ZF_CCHC"/>
    <property type="match status" value="1"/>
</dbReference>
<dbReference type="InterPro" id="IPR036875">
    <property type="entry name" value="Znf_CCHC_sf"/>
</dbReference>
<dbReference type="Pfam" id="PF00098">
    <property type="entry name" value="zf-CCHC"/>
    <property type="match status" value="1"/>
</dbReference>
<reference evidence="4 5" key="1">
    <citation type="submission" date="2023-03" db="EMBL/GenBank/DDBJ databases">
        <title>Genome insight into feeding habits of ladybird beetles.</title>
        <authorList>
            <person name="Li H.-S."/>
            <person name="Huang Y.-H."/>
            <person name="Pang H."/>
        </authorList>
    </citation>
    <scope>NUCLEOTIDE SEQUENCE [LARGE SCALE GENOMIC DNA]</scope>
    <source>
        <strain evidence="4">SYSU_2023b</strain>
        <tissue evidence="4">Whole body</tissue>
    </source>
</reference>
<name>A0AAW1TU33_9CUCU</name>
<dbReference type="Proteomes" id="UP001431783">
    <property type="component" value="Unassembled WGS sequence"/>
</dbReference>
<evidence type="ECO:0000256" key="2">
    <source>
        <dbReference type="SAM" id="MobiDB-lite"/>
    </source>
</evidence>
<feature type="compositionally biased region" description="Low complexity" evidence="2">
    <location>
        <begin position="130"/>
        <end position="139"/>
    </location>
</feature>
<evidence type="ECO:0000256" key="1">
    <source>
        <dbReference type="PROSITE-ProRule" id="PRU00047"/>
    </source>
</evidence>
<feature type="domain" description="CCHC-type" evidence="3">
    <location>
        <begin position="47"/>
        <end position="62"/>
    </location>
</feature>
<evidence type="ECO:0000313" key="4">
    <source>
        <dbReference type="EMBL" id="KAK9872115.1"/>
    </source>
</evidence>
<dbReference type="GO" id="GO:0003676">
    <property type="term" value="F:nucleic acid binding"/>
    <property type="evidence" value="ECO:0007669"/>
    <property type="project" value="InterPro"/>
</dbReference>
<evidence type="ECO:0000313" key="5">
    <source>
        <dbReference type="Proteomes" id="UP001431783"/>
    </source>
</evidence>
<dbReference type="InterPro" id="IPR001878">
    <property type="entry name" value="Znf_CCHC"/>
</dbReference>
<comment type="caution">
    <text evidence="4">The sequence shown here is derived from an EMBL/GenBank/DDBJ whole genome shotgun (WGS) entry which is preliminary data.</text>
</comment>